<keyword evidence="5" id="KW-0540">Nuclease</keyword>
<feature type="domain" description="Exonuclease" evidence="11">
    <location>
        <begin position="153"/>
        <end position="316"/>
    </location>
</feature>
<dbReference type="FunCoup" id="A0A316VDZ4">
    <property type="interactions" value="547"/>
</dbReference>
<accession>A0A316VDZ4</accession>
<evidence type="ECO:0000256" key="4">
    <source>
        <dbReference type="ARBA" id="ARBA00022552"/>
    </source>
</evidence>
<evidence type="ECO:0000256" key="8">
    <source>
        <dbReference type="ARBA" id="ARBA00023242"/>
    </source>
</evidence>
<dbReference type="FunFam" id="3.30.420.10:FF:000007">
    <property type="entry name" value="Interferon-stimulated exonuclease gene 20"/>
    <property type="match status" value="1"/>
</dbReference>
<dbReference type="Pfam" id="PF00929">
    <property type="entry name" value="RNase_T"/>
    <property type="match status" value="1"/>
</dbReference>
<dbReference type="Proteomes" id="UP000245771">
    <property type="component" value="Unassembled WGS sequence"/>
</dbReference>
<evidence type="ECO:0000256" key="5">
    <source>
        <dbReference type="ARBA" id="ARBA00022722"/>
    </source>
</evidence>
<dbReference type="GO" id="GO:0008408">
    <property type="term" value="F:3'-5' exonuclease activity"/>
    <property type="evidence" value="ECO:0007669"/>
    <property type="project" value="InterPro"/>
</dbReference>
<evidence type="ECO:0000256" key="1">
    <source>
        <dbReference type="ARBA" id="ARBA00004123"/>
    </source>
</evidence>
<dbReference type="GO" id="GO:0003676">
    <property type="term" value="F:nucleic acid binding"/>
    <property type="evidence" value="ECO:0007669"/>
    <property type="project" value="InterPro"/>
</dbReference>
<evidence type="ECO:0000256" key="9">
    <source>
        <dbReference type="ARBA" id="ARBA00025599"/>
    </source>
</evidence>
<sequence length="375" mass="40473">MGSPDTSVASTSSAAIVKGKDKGKVQVKAGSNWKKLHKSLRNDQPSDTKKRQWLHSNGKRKDNGSALKASESDSRTSSPAPTTLPWFAEDLSPEDLALVRMNSGQASGSTSSKGDTNGKEASDTLSKDEQEAARRRIILGGEGLSQGKAEAGTYIAMDCEMVGVGPNGSESVLARCSIVNWHGAVLLDTFVRPQEKVTDYRTWVSGVRAKDLKGAPQFAEVQEKVANLIKGRILVGHALHNDLNALLLSHPKNMTRDTASYEGSRKIANTKYPSLRKLVELKLGLIIQKSGSEHSSVEDARATMALYRSFHAEWQQTLNGAGTAGRKRKSSTSSNTQIIGKGWKKAKDDSGSSGNSVRKSSKSAAPDDPEWWNKL</sequence>
<gene>
    <name evidence="12" type="ORF">FA14DRAFT_145784</name>
</gene>
<dbReference type="PANTHER" id="PTHR12801:SF45">
    <property type="entry name" value="RNA EXONUCLEASE 4"/>
    <property type="match status" value="1"/>
</dbReference>
<feature type="region of interest" description="Disordered" evidence="10">
    <location>
        <begin position="319"/>
        <end position="375"/>
    </location>
</feature>
<dbReference type="InterPro" id="IPR047021">
    <property type="entry name" value="REXO1/3/4-like"/>
</dbReference>
<dbReference type="InterPro" id="IPR037431">
    <property type="entry name" value="REX4_DEDDh_dom"/>
</dbReference>
<dbReference type="Gene3D" id="3.30.420.10">
    <property type="entry name" value="Ribonuclease H-like superfamily/Ribonuclease H"/>
    <property type="match status" value="1"/>
</dbReference>
<evidence type="ECO:0000256" key="2">
    <source>
        <dbReference type="ARBA" id="ARBA00010489"/>
    </source>
</evidence>
<dbReference type="InParanoid" id="A0A316VDZ4"/>
<evidence type="ECO:0000313" key="13">
    <source>
        <dbReference type="Proteomes" id="UP000245771"/>
    </source>
</evidence>
<comment type="subcellular location">
    <subcellularLocation>
        <location evidence="1">Nucleus</location>
    </subcellularLocation>
</comment>
<dbReference type="PANTHER" id="PTHR12801">
    <property type="entry name" value="RNA EXONUCLEASE REXO1 / RECO3 FAMILY MEMBER-RELATED"/>
    <property type="match status" value="1"/>
</dbReference>
<dbReference type="STRING" id="1280837.A0A316VDZ4"/>
<keyword evidence="13" id="KW-1185">Reference proteome</keyword>
<feature type="compositionally biased region" description="Basic and acidic residues" evidence="10">
    <location>
        <begin position="116"/>
        <end position="131"/>
    </location>
</feature>
<evidence type="ECO:0000259" key="11">
    <source>
        <dbReference type="SMART" id="SM00479"/>
    </source>
</evidence>
<dbReference type="GeneID" id="37019071"/>
<keyword evidence="8" id="KW-0539">Nucleus</keyword>
<evidence type="ECO:0000256" key="3">
    <source>
        <dbReference type="ARBA" id="ARBA00016937"/>
    </source>
</evidence>
<feature type="compositionally biased region" description="Basic and acidic residues" evidence="10">
    <location>
        <begin position="40"/>
        <end position="50"/>
    </location>
</feature>
<name>A0A316VDZ4_9BASI</name>
<dbReference type="EMBL" id="KZ819603">
    <property type="protein sequence ID" value="PWN35792.1"/>
    <property type="molecule type" value="Genomic_DNA"/>
</dbReference>
<keyword evidence="6" id="KW-0378">Hydrolase</keyword>
<feature type="region of interest" description="Disordered" evidence="10">
    <location>
        <begin position="1"/>
        <end position="86"/>
    </location>
</feature>
<dbReference type="InterPro" id="IPR036397">
    <property type="entry name" value="RNaseH_sf"/>
</dbReference>
<organism evidence="12 13">
    <name type="scientific">Meira miltonrushii</name>
    <dbReference type="NCBI Taxonomy" id="1280837"/>
    <lineage>
        <taxon>Eukaryota</taxon>
        <taxon>Fungi</taxon>
        <taxon>Dikarya</taxon>
        <taxon>Basidiomycota</taxon>
        <taxon>Ustilaginomycotina</taxon>
        <taxon>Exobasidiomycetes</taxon>
        <taxon>Exobasidiales</taxon>
        <taxon>Brachybasidiaceae</taxon>
        <taxon>Meira</taxon>
    </lineage>
</organism>
<comment type="function">
    <text evidence="9">Exoribonuclease involved in ribosome biosynthesis. Involved in the processing of ITS1, the internal transcribed spacer localized between the 18S and 5.8S rRNAs.</text>
</comment>
<reference evidence="12 13" key="1">
    <citation type="journal article" date="2018" name="Mol. Biol. Evol.">
        <title>Broad Genomic Sampling Reveals a Smut Pathogenic Ancestry of the Fungal Clade Ustilaginomycotina.</title>
        <authorList>
            <person name="Kijpornyongpan T."/>
            <person name="Mondo S.J."/>
            <person name="Barry K."/>
            <person name="Sandor L."/>
            <person name="Lee J."/>
            <person name="Lipzen A."/>
            <person name="Pangilinan J."/>
            <person name="LaButti K."/>
            <person name="Hainaut M."/>
            <person name="Henrissat B."/>
            <person name="Grigoriev I.V."/>
            <person name="Spatafora J.W."/>
            <person name="Aime M.C."/>
        </authorList>
    </citation>
    <scope>NUCLEOTIDE SEQUENCE [LARGE SCALE GENOMIC DNA]</scope>
    <source>
        <strain evidence="12 13">MCA 3882</strain>
    </source>
</reference>
<dbReference type="InterPro" id="IPR013520">
    <property type="entry name" value="Ribonucl_H"/>
</dbReference>
<dbReference type="InterPro" id="IPR012337">
    <property type="entry name" value="RNaseH-like_sf"/>
</dbReference>
<evidence type="ECO:0000256" key="6">
    <source>
        <dbReference type="ARBA" id="ARBA00022801"/>
    </source>
</evidence>
<evidence type="ECO:0000256" key="10">
    <source>
        <dbReference type="SAM" id="MobiDB-lite"/>
    </source>
</evidence>
<evidence type="ECO:0000256" key="7">
    <source>
        <dbReference type="ARBA" id="ARBA00022839"/>
    </source>
</evidence>
<dbReference type="SUPFAM" id="SSF53098">
    <property type="entry name" value="Ribonuclease H-like"/>
    <property type="match status" value="1"/>
</dbReference>
<feature type="compositionally biased region" description="Low complexity" evidence="10">
    <location>
        <begin position="1"/>
        <end position="17"/>
    </location>
</feature>
<dbReference type="CDD" id="cd06144">
    <property type="entry name" value="REX4_like"/>
    <property type="match status" value="1"/>
</dbReference>
<protein>
    <recommendedName>
        <fullName evidence="3">RNA exonuclease 4</fullName>
    </recommendedName>
</protein>
<feature type="region of interest" description="Disordered" evidence="10">
    <location>
        <begin position="103"/>
        <end position="131"/>
    </location>
</feature>
<feature type="compositionally biased region" description="Polar residues" evidence="10">
    <location>
        <begin position="103"/>
        <end position="115"/>
    </location>
</feature>
<evidence type="ECO:0000313" key="12">
    <source>
        <dbReference type="EMBL" id="PWN35792.1"/>
    </source>
</evidence>
<keyword evidence="4" id="KW-0698">rRNA processing</keyword>
<dbReference type="GO" id="GO:0000027">
    <property type="term" value="P:ribosomal large subunit assembly"/>
    <property type="evidence" value="ECO:0007669"/>
    <property type="project" value="TreeGrafter"/>
</dbReference>
<comment type="similarity">
    <text evidence="2">Belongs to the REXO4 family.</text>
</comment>
<dbReference type="GO" id="GO:0006364">
    <property type="term" value="P:rRNA processing"/>
    <property type="evidence" value="ECO:0007669"/>
    <property type="project" value="UniProtKB-KW"/>
</dbReference>
<keyword evidence="7" id="KW-0269">Exonuclease</keyword>
<dbReference type="OrthoDB" id="8191639at2759"/>
<dbReference type="GO" id="GO:0005634">
    <property type="term" value="C:nucleus"/>
    <property type="evidence" value="ECO:0007669"/>
    <property type="project" value="UniProtKB-SubCell"/>
</dbReference>
<dbReference type="RefSeq" id="XP_025356094.1">
    <property type="nucleotide sequence ID" value="XM_025497290.1"/>
</dbReference>
<proteinExistence type="inferred from homology"/>
<dbReference type="SMART" id="SM00479">
    <property type="entry name" value="EXOIII"/>
    <property type="match status" value="1"/>
</dbReference>
<dbReference type="AlphaFoldDB" id="A0A316VDZ4"/>